<keyword evidence="3" id="KW-1185">Reference proteome</keyword>
<dbReference type="Proteomes" id="UP000323632">
    <property type="component" value="Unassembled WGS sequence"/>
</dbReference>
<dbReference type="RefSeq" id="WP_150034007.1">
    <property type="nucleotide sequence ID" value="NZ_VWSH01000004.1"/>
</dbReference>
<evidence type="ECO:0000256" key="1">
    <source>
        <dbReference type="SAM" id="SignalP"/>
    </source>
</evidence>
<evidence type="ECO:0000313" key="3">
    <source>
        <dbReference type="Proteomes" id="UP000323632"/>
    </source>
</evidence>
<feature type="signal peptide" evidence="1">
    <location>
        <begin position="1"/>
        <end position="20"/>
    </location>
</feature>
<dbReference type="AlphaFoldDB" id="A0A5M6CBI0"/>
<proteinExistence type="predicted"/>
<evidence type="ECO:0008006" key="4">
    <source>
        <dbReference type="Google" id="ProtNLM"/>
    </source>
</evidence>
<accession>A0A5M6CBI0</accession>
<organism evidence="2 3">
    <name type="scientific">Taibaiella lutea</name>
    <dbReference type="NCBI Taxonomy" id="2608001"/>
    <lineage>
        <taxon>Bacteria</taxon>
        <taxon>Pseudomonadati</taxon>
        <taxon>Bacteroidota</taxon>
        <taxon>Chitinophagia</taxon>
        <taxon>Chitinophagales</taxon>
        <taxon>Chitinophagaceae</taxon>
        <taxon>Taibaiella</taxon>
    </lineage>
</organism>
<protein>
    <recommendedName>
        <fullName evidence="4">DUF4402 domain-containing protein</fullName>
    </recommendedName>
</protein>
<name>A0A5M6CBI0_9BACT</name>
<feature type="chain" id="PRO_5024437786" description="DUF4402 domain-containing protein" evidence="1">
    <location>
        <begin position="21"/>
        <end position="191"/>
    </location>
</feature>
<reference evidence="2 3" key="1">
    <citation type="submission" date="2019-09" db="EMBL/GenBank/DDBJ databases">
        <title>Genome sequence and assembly of Taibaiella sp.</title>
        <authorList>
            <person name="Chhetri G."/>
        </authorList>
    </citation>
    <scope>NUCLEOTIDE SEQUENCE [LARGE SCALE GENOMIC DNA]</scope>
    <source>
        <strain evidence="2 3">KVB11</strain>
    </source>
</reference>
<sequence>MKKILMLATLIVSGAAVSQAQTSQTANLSVTVSDVKTITINSGAAPAFALASTADYTAVSGATGLSASTPTNVTVVSRGAYKVKATLSNDLTNATATNGASSIPGSKLGISVSGATTQSGETAPTVISTNTVFTNGGGTIADIIKTASAGNVGGTLGTTFSVNYKLGNFPGVINLATGSFTANVVYTIEAN</sequence>
<evidence type="ECO:0000313" key="2">
    <source>
        <dbReference type="EMBL" id="KAA5532504.1"/>
    </source>
</evidence>
<gene>
    <name evidence="2" type="ORF">F0919_17115</name>
</gene>
<dbReference type="EMBL" id="VWSH01000004">
    <property type="protein sequence ID" value="KAA5532504.1"/>
    <property type="molecule type" value="Genomic_DNA"/>
</dbReference>
<comment type="caution">
    <text evidence="2">The sequence shown here is derived from an EMBL/GenBank/DDBJ whole genome shotgun (WGS) entry which is preliminary data.</text>
</comment>
<keyword evidence="1" id="KW-0732">Signal</keyword>